<dbReference type="InterPro" id="IPR002509">
    <property type="entry name" value="NODB_dom"/>
</dbReference>
<sequence length="304" mass="35141">MNKILNFHLVDNLAWFEEAIKLIKSKYQMVSIDTLVDYYEGKIELKNACHITVDDGDQTFYKYIYPILKKHNVPASLYVSPKIFNEGINYWFQEVEGYNTNILKKIIAEEKEIDAEKLNPYSIFNVLKVFDIATIHHFLELYRKKTNTALKPYQNMSIAELKEVDNDGLVTIGGHTMNHPVLHNENDESATFEINNSVKELAELLGHPIKCFSYPNGIPGYDFTEREQNLLRANDIKITFSTEAKNFNSKNEIMSIPRIGVSNNESMLFLKAKLILGAVWDNLKRIKSTGEYKHRREIQKIVNG</sequence>
<dbReference type="InterPro" id="IPR051398">
    <property type="entry name" value="Polysacch_Deacetylase"/>
</dbReference>
<dbReference type="CDD" id="cd10918">
    <property type="entry name" value="CE4_NodB_like_5s_6s"/>
    <property type="match status" value="1"/>
</dbReference>
<accession>A0ABW5TTS7</accession>
<dbReference type="Proteomes" id="UP001597546">
    <property type="component" value="Unassembled WGS sequence"/>
</dbReference>
<name>A0ABW5TTS7_9SPHI</name>
<keyword evidence="5" id="KW-1185">Reference proteome</keyword>
<evidence type="ECO:0000256" key="2">
    <source>
        <dbReference type="ARBA" id="ARBA00022729"/>
    </source>
</evidence>
<organism evidence="4 5">
    <name type="scientific">Pedobacter alpinus</name>
    <dbReference type="NCBI Taxonomy" id="1590643"/>
    <lineage>
        <taxon>Bacteria</taxon>
        <taxon>Pseudomonadati</taxon>
        <taxon>Bacteroidota</taxon>
        <taxon>Sphingobacteriia</taxon>
        <taxon>Sphingobacteriales</taxon>
        <taxon>Sphingobacteriaceae</taxon>
        <taxon>Pedobacter</taxon>
    </lineage>
</organism>
<dbReference type="EC" id="3.-.-.-" evidence="4"/>
<dbReference type="Pfam" id="PF01522">
    <property type="entry name" value="Polysacc_deac_1"/>
    <property type="match status" value="1"/>
</dbReference>
<gene>
    <name evidence="4" type="ORF">ACFSSE_12365</name>
</gene>
<evidence type="ECO:0000259" key="3">
    <source>
        <dbReference type="Pfam" id="PF01522"/>
    </source>
</evidence>
<comment type="subcellular location">
    <subcellularLocation>
        <location evidence="1">Secreted</location>
    </subcellularLocation>
</comment>
<evidence type="ECO:0000313" key="4">
    <source>
        <dbReference type="EMBL" id="MFD2732496.1"/>
    </source>
</evidence>
<evidence type="ECO:0000313" key="5">
    <source>
        <dbReference type="Proteomes" id="UP001597546"/>
    </source>
</evidence>
<dbReference type="Gene3D" id="3.20.20.370">
    <property type="entry name" value="Glycoside hydrolase/deacetylase"/>
    <property type="match status" value="1"/>
</dbReference>
<feature type="domain" description="NodB homology" evidence="3">
    <location>
        <begin position="47"/>
        <end position="217"/>
    </location>
</feature>
<keyword evidence="4" id="KW-0378">Hydrolase</keyword>
<dbReference type="InterPro" id="IPR011330">
    <property type="entry name" value="Glyco_hydro/deAcase_b/a-brl"/>
</dbReference>
<reference evidence="5" key="1">
    <citation type="journal article" date="2019" name="Int. J. Syst. Evol. Microbiol.">
        <title>The Global Catalogue of Microorganisms (GCM) 10K type strain sequencing project: providing services to taxonomists for standard genome sequencing and annotation.</title>
        <authorList>
            <consortium name="The Broad Institute Genomics Platform"/>
            <consortium name="The Broad Institute Genome Sequencing Center for Infectious Disease"/>
            <person name="Wu L."/>
            <person name="Ma J."/>
        </authorList>
    </citation>
    <scope>NUCLEOTIDE SEQUENCE [LARGE SCALE GENOMIC DNA]</scope>
    <source>
        <strain evidence="5">KCTC 42456</strain>
    </source>
</reference>
<protein>
    <submittedName>
        <fullName evidence="4">Polysaccharide deacetylase family protein</fullName>
        <ecNumber evidence="4">3.-.-.-</ecNumber>
    </submittedName>
</protein>
<dbReference type="PANTHER" id="PTHR34216">
    <property type="match status" value="1"/>
</dbReference>
<comment type="caution">
    <text evidence="4">The sequence shown here is derived from an EMBL/GenBank/DDBJ whole genome shotgun (WGS) entry which is preliminary data.</text>
</comment>
<dbReference type="RefSeq" id="WP_379040208.1">
    <property type="nucleotide sequence ID" value="NZ_JBHSKW010000001.1"/>
</dbReference>
<keyword evidence="2" id="KW-0732">Signal</keyword>
<dbReference type="EMBL" id="JBHULV010000044">
    <property type="protein sequence ID" value="MFD2732496.1"/>
    <property type="molecule type" value="Genomic_DNA"/>
</dbReference>
<proteinExistence type="predicted"/>
<evidence type="ECO:0000256" key="1">
    <source>
        <dbReference type="ARBA" id="ARBA00004613"/>
    </source>
</evidence>
<dbReference type="GO" id="GO:0016787">
    <property type="term" value="F:hydrolase activity"/>
    <property type="evidence" value="ECO:0007669"/>
    <property type="project" value="UniProtKB-KW"/>
</dbReference>
<dbReference type="SUPFAM" id="SSF88713">
    <property type="entry name" value="Glycoside hydrolase/deacetylase"/>
    <property type="match status" value="1"/>
</dbReference>
<dbReference type="PANTHER" id="PTHR34216:SF3">
    <property type="entry name" value="POLY-BETA-1,6-N-ACETYL-D-GLUCOSAMINE N-DEACETYLASE"/>
    <property type="match status" value="1"/>
</dbReference>